<dbReference type="OrthoDB" id="214557at2"/>
<dbReference type="PANTHER" id="PTHR30373">
    <property type="entry name" value="UPF0603 PROTEIN YGCG"/>
    <property type="match status" value="1"/>
</dbReference>
<feature type="transmembrane region" description="Helical" evidence="1">
    <location>
        <begin position="85"/>
        <end position="102"/>
    </location>
</feature>
<evidence type="ECO:0000313" key="2">
    <source>
        <dbReference type="EMBL" id="QDU77938.1"/>
    </source>
</evidence>
<keyword evidence="1" id="KW-0812">Transmembrane</keyword>
<dbReference type="EMBL" id="CP036289">
    <property type="protein sequence ID" value="QDU77938.1"/>
    <property type="molecule type" value="Genomic_DNA"/>
</dbReference>
<organism evidence="2 3">
    <name type="scientific">Bremerella volcania</name>
    <dbReference type="NCBI Taxonomy" id="2527984"/>
    <lineage>
        <taxon>Bacteria</taxon>
        <taxon>Pseudomonadati</taxon>
        <taxon>Planctomycetota</taxon>
        <taxon>Planctomycetia</taxon>
        <taxon>Pirellulales</taxon>
        <taxon>Pirellulaceae</taxon>
        <taxon>Bremerella</taxon>
    </lineage>
</organism>
<evidence type="ECO:0000313" key="3">
    <source>
        <dbReference type="Proteomes" id="UP000318626"/>
    </source>
</evidence>
<dbReference type="RefSeq" id="WP_144977306.1">
    <property type="nucleotide sequence ID" value="NZ_CP036289.1"/>
</dbReference>
<dbReference type="KEGG" id="bvo:Pan97_50170"/>
<dbReference type="AlphaFoldDB" id="A0A518CFC8"/>
<dbReference type="Gene3D" id="3.10.310.50">
    <property type="match status" value="1"/>
</dbReference>
<sequence>MQRASTLFSTDERQKIQETVAQAEASTSCEIVPVVATASGRYDRAEDVLGLWLATIAAIMIWTLYPRSTDELGDWTGTSFDSGLIALAASIVVAFLVGAMLGSRIGWLRRLFTPSDQMKDEVAARARQVFFDRRVHHTSGATGLLVYVSLFEHTATILADQEVLEKLGQAKLDELCRQLTEGLGQGHPTEAICAVIQSAGQQLSEVLPRSEGAANQLPDVLVLMD</sequence>
<feature type="transmembrane region" description="Helical" evidence="1">
    <location>
        <begin position="48"/>
        <end position="65"/>
    </location>
</feature>
<evidence type="ECO:0000256" key="1">
    <source>
        <dbReference type="SAM" id="Phobius"/>
    </source>
</evidence>
<keyword evidence="1" id="KW-1133">Transmembrane helix</keyword>
<keyword evidence="3" id="KW-1185">Reference proteome</keyword>
<dbReference type="PANTHER" id="PTHR30373:SF8">
    <property type="entry name" value="BLL7265 PROTEIN"/>
    <property type="match status" value="1"/>
</dbReference>
<proteinExistence type="predicted"/>
<keyword evidence="1" id="KW-0472">Membrane</keyword>
<gene>
    <name evidence="2" type="ORF">Pan97_50170</name>
</gene>
<protein>
    <recommendedName>
        <fullName evidence="4">TPM domain-containing protein</fullName>
    </recommendedName>
</protein>
<name>A0A518CFC8_9BACT</name>
<accession>A0A518CFC8</accession>
<dbReference type="Proteomes" id="UP000318626">
    <property type="component" value="Chromosome"/>
</dbReference>
<reference evidence="3" key="1">
    <citation type="submission" date="2019-02" db="EMBL/GenBank/DDBJ databases">
        <title>Deep-cultivation of Planctomycetes and their phenomic and genomic characterization uncovers novel biology.</title>
        <authorList>
            <person name="Wiegand S."/>
            <person name="Jogler M."/>
            <person name="Boedeker C."/>
            <person name="Pinto D."/>
            <person name="Vollmers J."/>
            <person name="Rivas-Marin E."/>
            <person name="Kohn T."/>
            <person name="Peeters S.H."/>
            <person name="Heuer A."/>
            <person name="Rast P."/>
            <person name="Oberbeckmann S."/>
            <person name="Bunk B."/>
            <person name="Jeske O."/>
            <person name="Meyerdierks A."/>
            <person name="Storesund J.E."/>
            <person name="Kallscheuer N."/>
            <person name="Luecker S."/>
            <person name="Lage O.M."/>
            <person name="Pohl T."/>
            <person name="Merkel B.J."/>
            <person name="Hornburger P."/>
            <person name="Mueller R.-W."/>
            <person name="Bruemmer F."/>
            <person name="Labrenz M."/>
            <person name="Spormann A.M."/>
            <person name="Op den Camp H."/>
            <person name="Overmann J."/>
            <person name="Amann R."/>
            <person name="Jetten M.S.M."/>
            <person name="Mascher T."/>
            <person name="Medema M.H."/>
            <person name="Devos D.P."/>
            <person name="Kaster A.-K."/>
            <person name="Ovreas L."/>
            <person name="Rohde M."/>
            <person name="Galperin M.Y."/>
            <person name="Jogler C."/>
        </authorList>
    </citation>
    <scope>NUCLEOTIDE SEQUENCE [LARGE SCALE GENOMIC DNA]</scope>
    <source>
        <strain evidence="3">Pan97</strain>
    </source>
</reference>
<evidence type="ECO:0008006" key="4">
    <source>
        <dbReference type="Google" id="ProtNLM"/>
    </source>
</evidence>